<dbReference type="SUPFAM" id="SSF48452">
    <property type="entry name" value="TPR-like"/>
    <property type="match status" value="1"/>
</dbReference>
<evidence type="ECO:0000313" key="2">
    <source>
        <dbReference type="EMBL" id="RDL40631.1"/>
    </source>
</evidence>
<dbReference type="RefSeq" id="XP_031873287.1">
    <property type="nucleotide sequence ID" value="XM_032009233.1"/>
</dbReference>
<organism evidence="2 3">
    <name type="scientific">Venustampulla echinocandica</name>
    <dbReference type="NCBI Taxonomy" id="2656787"/>
    <lineage>
        <taxon>Eukaryota</taxon>
        <taxon>Fungi</taxon>
        <taxon>Dikarya</taxon>
        <taxon>Ascomycota</taxon>
        <taxon>Pezizomycotina</taxon>
        <taxon>Leotiomycetes</taxon>
        <taxon>Helotiales</taxon>
        <taxon>Pleuroascaceae</taxon>
        <taxon>Venustampulla</taxon>
    </lineage>
</organism>
<dbReference type="OrthoDB" id="5328412at2759"/>
<feature type="region of interest" description="Disordered" evidence="1">
    <location>
        <begin position="1"/>
        <end position="28"/>
    </location>
</feature>
<name>A0A370TYP5_9HELO</name>
<dbReference type="Proteomes" id="UP000254866">
    <property type="component" value="Unassembled WGS sequence"/>
</dbReference>
<dbReference type="InterPro" id="IPR011990">
    <property type="entry name" value="TPR-like_helical_dom_sf"/>
</dbReference>
<evidence type="ECO:0000313" key="3">
    <source>
        <dbReference type="Proteomes" id="UP000254866"/>
    </source>
</evidence>
<dbReference type="EMBL" id="NPIC01000001">
    <property type="protein sequence ID" value="RDL40631.1"/>
    <property type="molecule type" value="Genomic_DNA"/>
</dbReference>
<reference evidence="2 3" key="1">
    <citation type="journal article" date="2018" name="IMA Fungus">
        <title>IMA Genome-F 9: Draft genome sequence of Annulohypoxylon stygium, Aspergillus mulundensis, Berkeleyomyces basicola (syn. Thielaviopsis basicola), Ceratocystis smalleyi, two Cercospora beticola strains, Coleophoma cylindrospora, Fusarium fracticaudum, Phialophora cf. hyalina, and Morchella septimelata.</title>
        <authorList>
            <person name="Wingfield B.D."/>
            <person name="Bills G.F."/>
            <person name="Dong Y."/>
            <person name="Huang W."/>
            <person name="Nel W.J."/>
            <person name="Swalarsk-Parry B.S."/>
            <person name="Vaghefi N."/>
            <person name="Wilken P.M."/>
            <person name="An Z."/>
            <person name="de Beer Z.W."/>
            <person name="De Vos L."/>
            <person name="Chen L."/>
            <person name="Duong T.A."/>
            <person name="Gao Y."/>
            <person name="Hammerbacher A."/>
            <person name="Kikkert J.R."/>
            <person name="Li Y."/>
            <person name="Li H."/>
            <person name="Li K."/>
            <person name="Li Q."/>
            <person name="Liu X."/>
            <person name="Ma X."/>
            <person name="Naidoo K."/>
            <person name="Pethybridge S.J."/>
            <person name="Sun J."/>
            <person name="Steenkamp E.T."/>
            <person name="van der Nest M.A."/>
            <person name="van Wyk S."/>
            <person name="Wingfield M.J."/>
            <person name="Xiong C."/>
            <person name="Yue Q."/>
            <person name="Zhang X."/>
        </authorList>
    </citation>
    <scope>NUCLEOTIDE SEQUENCE [LARGE SCALE GENOMIC DNA]</scope>
    <source>
        <strain evidence="2 3">BP 5553</strain>
    </source>
</reference>
<evidence type="ECO:0008006" key="4">
    <source>
        <dbReference type="Google" id="ProtNLM"/>
    </source>
</evidence>
<dbReference type="GeneID" id="43593459"/>
<protein>
    <recommendedName>
        <fullName evidence="4">TPR-like protein</fullName>
    </recommendedName>
</protein>
<keyword evidence="3" id="KW-1185">Reference proteome</keyword>
<feature type="compositionally biased region" description="Polar residues" evidence="1">
    <location>
        <begin position="194"/>
        <end position="222"/>
    </location>
</feature>
<dbReference type="AlphaFoldDB" id="A0A370TYP5"/>
<proteinExistence type="predicted"/>
<accession>A0A370TYP5</accession>
<comment type="caution">
    <text evidence="2">The sequence shown here is derived from an EMBL/GenBank/DDBJ whole genome shotgun (WGS) entry which is preliminary data.</text>
</comment>
<sequence length="514" mass="56495">MMPKPKLKQFLKENKKKSKHAPQRPTTADEYLAGKWYEKAKEAGVDFEEAGEKWRGGDAVKSARFFVRAIDCYNEGLGKFPTSFDLAYNKARVQYELSQHPRLLAQLPGNLWELLQTALESSRYALTLNQTDADVLFNTAQILTSLAEGLHRQHSVGNEDSDQAARAYLEEALDLFQRCFELQTSQYGEFQAQLAASANPGSEASTGPEVQSSEDQQAQGAANDQEERWVTVTSPVSKETLRETVLAQLETLTSLCDVCKDDKLMYIIEQYAEPIITERLAVLVDGTDRELEAAIARAAYTCAVADAKFRLGYPGTDIRTYVANVQAAWQPLDLNDHVEGLGKRADALGTCSISVRLSREGDTVEAGTLRWTILSQALQDLTAASKFPDDVNMGQINLLRGDMELMRSRLGLPPLNLDVAVKNQRVLVKNAEKYYRGAKGLTASEGPPTDDNIEATVKEALAKALSGDSALLVQVRGEFPTAEGILAEAFEEGLFTPDQIDQDDTMDLGGGVSI</sequence>
<feature type="region of interest" description="Disordered" evidence="1">
    <location>
        <begin position="194"/>
        <end position="229"/>
    </location>
</feature>
<dbReference type="Gene3D" id="1.25.40.10">
    <property type="entry name" value="Tetratricopeptide repeat domain"/>
    <property type="match status" value="1"/>
</dbReference>
<gene>
    <name evidence="2" type="ORF">BP5553_00610</name>
</gene>
<feature type="compositionally biased region" description="Basic residues" evidence="1">
    <location>
        <begin position="1"/>
        <end position="22"/>
    </location>
</feature>
<evidence type="ECO:0000256" key="1">
    <source>
        <dbReference type="SAM" id="MobiDB-lite"/>
    </source>
</evidence>